<keyword evidence="5 9" id="KW-0808">Transferase</keyword>
<dbReference type="Proteomes" id="UP000006329">
    <property type="component" value="Unassembled WGS sequence"/>
</dbReference>
<protein>
    <submittedName>
        <fullName evidence="9">Precorrin-2 C(20)-methyltransferase</fullName>
        <ecNumber evidence="9">2.1.1.130</ecNumber>
    </submittedName>
</protein>
<evidence type="ECO:0000313" key="10">
    <source>
        <dbReference type="Proteomes" id="UP000006329"/>
    </source>
</evidence>
<dbReference type="InterPro" id="IPR012382">
    <property type="entry name" value="CobI/CbiL"/>
</dbReference>
<dbReference type="GeneID" id="29740196"/>
<organism evidence="9 10">
    <name type="scientific">Leptospira santarosai str. MOR084</name>
    <dbReference type="NCBI Taxonomy" id="1049984"/>
    <lineage>
        <taxon>Bacteria</taxon>
        <taxon>Pseudomonadati</taxon>
        <taxon>Spirochaetota</taxon>
        <taxon>Spirochaetia</taxon>
        <taxon>Leptospirales</taxon>
        <taxon>Leptospiraceae</taxon>
        <taxon>Leptospira</taxon>
    </lineage>
</organism>
<dbReference type="InterPro" id="IPR014776">
    <property type="entry name" value="4pyrrole_Mease_sub2"/>
</dbReference>
<dbReference type="SUPFAM" id="SSF53790">
    <property type="entry name" value="Tetrapyrrole methylase"/>
    <property type="match status" value="1"/>
</dbReference>
<dbReference type="InterPro" id="IPR006364">
    <property type="entry name" value="CobI/CbiL/CobIJ_dom"/>
</dbReference>
<evidence type="ECO:0000256" key="5">
    <source>
        <dbReference type="ARBA" id="ARBA00022679"/>
    </source>
</evidence>
<feature type="domain" description="Tetrapyrrole methylase" evidence="8">
    <location>
        <begin position="8"/>
        <end position="220"/>
    </location>
</feature>
<dbReference type="GO" id="GO:0032259">
    <property type="term" value="P:methylation"/>
    <property type="evidence" value="ECO:0007669"/>
    <property type="project" value="UniProtKB-KW"/>
</dbReference>
<keyword evidence="6" id="KW-0949">S-adenosyl-L-methionine</keyword>
<proteinExistence type="inferred from homology"/>
<dbReference type="GO" id="GO:0030788">
    <property type="term" value="F:precorrin-2 C20-methyltransferase activity"/>
    <property type="evidence" value="ECO:0007669"/>
    <property type="project" value="UniProtKB-EC"/>
</dbReference>
<comment type="caution">
    <text evidence="9">The sequence shown here is derived from an EMBL/GenBank/DDBJ whole genome shotgun (WGS) entry which is preliminary data.</text>
</comment>
<reference evidence="9" key="1">
    <citation type="submission" date="2012-10" db="EMBL/GenBank/DDBJ databases">
        <authorList>
            <person name="Harkins D.M."/>
            <person name="Durkin A.S."/>
            <person name="Brinkac L.M."/>
            <person name="Haft D.H."/>
            <person name="Selengut J.D."/>
            <person name="Sanka R."/>
            <person name="DePew J."/>
            <person name="Purushe J."/>
            <person name="Matthias M.A."/>
            <person name="Vinetz J.M."/>
            <person name="Sutton G.G."/>
            <person name="Nierman W.C."/>
            <person name="Fouts D.E."/>
        </authorList>
    </citation>
    <scope>NUCLEOTIDE SEQUENCE [LARGE SCALE GENOMIC DNA]</scope>
    <source>
        <strain evidence="9">MOR084</strain>
    </source>
</reference>
<dbReference type="NCBIfam" id="TIGR01467">
    <property type="entry name" value="cobI_cbiL"/>
    <property type="match status" value="1"/>
</dbReference>
<sequence>MNSGKYGKLYGVGVGPGATDLITLRAVHVLNSVSVLAIPQSSEHLEPFAWKVCSPIVRENSSQEKLFLHFPMTKDPKILIPAWDKAFSEIGKRLEKKHNVAFITQGDPSVYSSWNYLLEEAKDRWPGIELEIVPAVSSVTAIPAALQIPLADGRERFCVFPGTYGLEDLPELIRHFDTIVLTKVGRVIPKLVSILKDLNLLRNASYVSYGTTDRQKIVKNLETIQNESCDYFSMVIISIRKRKGALKGQNIETE</sequence>
<name>A0A0E2BMK0_9LEPT</name>
<keyword evidence="3" id="KW-0169">Cobalamin biosynthesis</keyword>
<gene>
    <name evidence="9" type="primary">cobI</name>
    <name evidence="9" type="ORF">LEP1GSC179_0721</name>
</gene>
<dbReference type="GO" id="GO:0009236">
    <property type="term" value="P:cobalamin biosynthetic process"/>
    <property type="evidence" value="ECO:0007669"/>
    <property type="project" value="UniProtKB-UniRule"/>
</dbReference>
<dbReference type="InterPro" id="IPR035996">
    <property type="entry name" value="4pyrrol_Methylase_sf"/>
</dbReference>
<dbReference type="PIRSF" id="PIRSF036427">
    <property type="entry name" value="Precrrn-2_mtase"/>
    <property type="match status" value="1"/>
</dbReference>
<comment type="pathway">
    <text evidence="1">Cofactor biosynthesis; adenosylcobalamin biosynthesis.</text>
</comment>
<dbReference type="EMBL" id="AHON02000064">
    <property type="protein sequence ID" value="EKO32540.1"/>
    <property type="molecule type" value="Genomic_DNA"/>
</dbReference>
<dbReference type="PANTHER" id="PTHR43467">
    <property type="entry name" value="COBALT-PRECORRIN-2 C(20)-METHYLTRANSFERASE"/>
    <property type="match status" value="1"/>
</dbReference>
<dbReference type="InterPro" id="IPR014777">
    <property type="entry name" value="4pyrrole_Mease_sub1"/>
</dbReference>
<comment type="similarity">
    <text evidence="2 7">Belongs to the precorrin methyltransferase family.</text>
</comment>
<evidence type="ECO:0000256" key="7">
    <source>
        <dbReference type="PIRNR" id="PIRNR036427"/>
    </source>
</evidence>
<keyword evidence="10" id="KW-1185">Reference proteome</keyword>
<dbReference type="Gene3D" id="3.30.950.10">
    <property type="entry name" value="Methyltransferase, Cobalt-precorrin-4 Transmethylase, Domain 2"/>
    <property type="match status" value="1"/>
</dbReference>
<evidence type="ECO:0000256" key="4">
    <source>
        <dbReference type="ARBA" id="ARBA00022603"/>
    </source>
</evidence>
<dbReference type="Gene3D" id="3.40.1010.10">
    <property type="entry name" value="Cobalt-precorrin-4 Transmethylase, Domain 1"/>
    <property type="match status" value="1"/>
</dbReference>
<evidence type="ECO:0000256" key="3">
    <source>
        <dbReference type="ARBA" id="ARBA00022573"/>
    </source>
</evidence>
<dbReference type="CDD" id="cd11645">
    <property type="entry name" value="Precorrin_2_C20_MT"/>
    <property type="match status" value="1"/>
</dbReference>
<evidence type="ECO:0000256" key="1">
    <source>
        <dbReference type="ARBA" id="ARBA00004953"/>
    </source>
</evidence>
<dbReference type="Pfam" id="PF00590">
    <property type="entry name" value="TP_methylase"/>
    <property type="match status" value="1"/>
</dbReference>
<dbReference type="EC" id="2.1.1.130" evidence="9"/>
<accession>A0A0E2BMK0</accession>
<dbReference type="InterPro" id="IPR000878">
    <property type="entry name" value="4pyrrol_Mease"/>
</dbReference>
<keyword evidence="4 9" id="KW-0489">Methyltransferase</keyword>
<dbReference type="AlphaFoldDB" id="A0A0E2BMK0"/>
<evidence type="ECO:0000313" key="9">
    <source>
        <dbReference type="EMBL" id="EKO32540.1"/>
    </source>
</evidence>
<evidence type="ECO:0000256" key="2">
    <source>
        <dbReference type="ARBA" id="ARBA00005879"/>
    </source>
</evidence>
<dbReference type="PANTHER" id="PTHR43467:SF2">
    <property type="entry name" value="COBALT-PRECORRIN-2 C(20)-METHYLTRANSFERASE"/>
    <property type="match status" value="1"/>
</dbReference>
<dbReference type="UniPathway" id="UPA00148"/>
<dbReference type="RefSeq" id="WP_004459582.1">
    <property type="nucleotide sequence ID" value="NZ_AHON02000064.1"/>
</dbReference>
<evidence type="ECO:0000256" key="6">
    <source>
        <dbReference type="ARBA" id="ARBA00022691"/>
    </source>
</evidence>
<evidence type="ECO:0000259" key="8">
    <source>
        <dbReference type="Pfam" id="PF00590"/>
    </source>
</evidence>